<dbReference type="Proteomes" id="UP000323506">
    <property type="component" value="Chromosome A05"/>
</dbReference>
<evidence type="ECO:0000256" key="1">
    <source>
        <dbReference type="SAM" id="SignalP"/>
    </source>
</evidence>
<name>A0A5D2GPY6_GOSDA</name>
<dbReference type="AlphaFoldDB" id="A0A5D2GPY6"/>
<accession>A0A5D2GPY6</accession>
<feature type="chain" id="PRO_5022900562" description="Secreted protein" evidence="1">
    <location>
        <begin position="22"/>
        <end position="85"/>
    </location>
</feature>
<evidence type="ECO:0000313" key="2">
    <source>
        <dbReference type="EMBL" id="TYH19708.1"/>
    </source>
</evidence>
<evidence type="ECO:0008006" key="4">
    <source>
        <dbReference type="Google" id="ProtNLM"/>
    </source>
</evidence>
<proteinExistence type="predicted"/>
<protein>
    <recommendedName>
        <fullName evidence="4">Secreted protein</fullName>
    </recommendedName>
</protein>
<keyword evidence="3" id="KW-1185">Reference proteome</keyword>
<gene>
    <name evidence="2" type="ORF">ES288_A05G373600v1</name>
</gene>
<dbReference type="EMBL" id="CM017692">
    <property type="protein sequence ID" value="TYH19708.1"/>
    <property type="molecule type" value="Genomic_DNA"/>
</dbReference>
<reference evidence="2 3" key="1">
    <citation type="submission" date="2019-06" db="EMBL/GenBank/DDBJ databases">
        <title>WGS assembly of Gossypium darwinii.</title>
        <authorList>
            <person name="Chen Z.J."/>
            <person name="Sreedasyam A."/>
            <person name="Ando A."/>
            <person name="Song Q."/>
            <person name="De L."/>
            <person name="Hulse-Kemp A."/>
            <person name="Ding M."/>
            <person name="Ye W."/>
            <person name="Kirkbride R."/>
            <person name="Jenkins J."/>
            <person name="Plott C."/>
            <person name="Lovell J."/>
            <person name="Lin Y.-M."/>
            <person name="Vaughn R."/>
            <person name="Liu B."/>
            <person name="Li W."/>
            <person name="Simpson S."/>
            <person name="Scheffler B."/>
            <person name="Saski C."/>
            <person name="Grover C."/>
            <person name="Hu G."/>
            <person name="Conover J."/>
            <person name="Carlson J."/>
            <person name="Shu S."/>
            <person name="Boston L."/>
            <person name="Williams M."/>
            <person name="Peterson D."/>
            <person name="Mcgee K."/>
            <person name="Jones D."/>
            <person name="Wendel J."/>
            <person name="Stelly D."/>
            <person name="Grimwood J."/>
            <person name="Schmutz J."/>
        </authorList>
    </citation>
    <scope>NUCLEOTIDE SEQUENCE [LARGE SCALE GENOMIC DNA]</scope>
    <source>
        <strain evidence="2">1808015.09</strain>
    </source>
</reference>
<organism evidence="2 3">
    <name type="scientific">Gossypium darwinii</name>
    <name type="common">Darwin's cotton</name>
    <name type="synonym">Gossypium barbadense var. darwinii</name>
    <dbReference type="NCBI Taxonomy" id="34276"/>
    <lineage>
        <taxon>Eukaryota</taxon>
        <taxon>Viridiplantae</taxon>
        <taxon>Streptophyta</taxon>
        <taxon>Embryophyta</taxon>
        <taxon>Tracheophyta</taxon>
        <taxon>Spermatophyta</taxon>
        <taxon>Magnoliopsida</taxon>
        <taxon>eudicotyledons</taxon>
        <taxon>Gunneridae</taxon>
        <taxon>Pentapetalae</taxon>
        <taxon>rosids</taxon>
        <taxon>malvids</taxon>
        <taxon>Malvales</taxon>
        <taxon>Malvaceae</taxon>
        <taxon>Malvoideae</taxon>
        <taxon>Gossypium</taxon>
    </lineage>
</organism>
<sequence length="85" mass="9177">MLLSMLCLFSCFLSALFLAFCSIMHKGQRGRRWPFWCNGTKGSQTSGVGRANDSRGRGTALGETRVSKLAWVLGLSGYPGFGLGV</sequence>
<feature type="signal peptide" evidence="1">
    <location>
        <begin position="1"/>
        <end position="21"/>
    </location>
</feature>
<keyword evidence="1" id="KW-0732">Signal</keyword>
<evidence type="ECO:0000313" key="3">
    <source>
        <dbReference type="Proteomes" id="UP000323506"/>
    </source>
</evidence>